<feature type="domain" description="VWFA" evidence="3">
    <location>
        <begin position="12"/>
        <end position="195"/>
    </location>
</feature>
<dbReference type="SUPFAM" id="SSF53300">
    <property type="entry name" value="vWA-like"/>
    <property type="match status" value="1"/>
</dbReference>
<dbReference type="Pfam" id="PF13519">
    <property type="entry name" value="VWA_2"/>
    <property type="match status" value="1"/>
</dbReference>
<dbReference type="PROSITE" id="PS50234">
    <property type="entry name" value="VWFA"/>
    <property type="match status" value="1"/>
</dbReference>
<sequence>IDDVSPATDPMAVVLVIDTSGSMQARDSSGQTSMIAAKKAAVNFISMLTKEDRVALFSFDNKPILKMDFSDDHEAVKSAVNSLAAEPNAATCLYDTAVEAVKKAAEIPRGRRAIVLLTDGKDEKAGQSCSMHNSNDVIDIATTKSIRVPIFTIGVGPKVDARELARIASFTGGRNLLATSLADLQGLYQTIANQLKNQYLVTYITRSPSGEHTLVLKVQHDGARGQDEKRFWSPLLPVSEPLSIHFIYPGTADHVKGIVTVKTSIKPEETVAKVRYYVDAGLKKEFTAAPFDAFSWDTAGLPGGLHILRVEAVDPNGRSGAAEMTVNVAAPAGEGKPAKPALIWMAGLILLIALGGGLAWWFFQKQRQAAVDACKPDETRPLAEMPSKDIEDETVFMADYPVSQPIPPASVKVVQSECLEPGKSFKVSGITVMGRNSSNDVCIPDKSVSRKHGEIFFDDGAFHIRDLGSRNGIKVDGKRVLADGLTLHNGAKIQLAPKTILEFQSIALKAVEPDDKTRRYGD</sequence>
<dbReference type="Pfam" id="PF17957">
    <property type="entry name" value="Big_7"/>
    <property type="match status" value="1"/>
</dbReference>
<evidence type="ECO:0000259" key="3">
    <source>
        <dbReference type="PROSITE" id="PS50234"/>
    </source>
</evidence>
<dbReference type="SMART" id="SM00327">
    <property type="entry name" value="VWA"/>
    <property type="match status" value="1"/>
</dbReference>
<dbReference type="InterPro" id="IPR051266">
    <property type="entry name" value="CLCR"/>
</dbReference>
<evidence type="ECO:0000259" key="2">
    <source>
        <dbReference type="PROSITE" id="PS50006"/>
    </source>
</evidence>
<accession>A0A8J6NRY2</accession>
<dbReference type="Gene3D" id="2.60.40.10">
    <property type="entry name" value="Immunoglobulins"/>
    <property type="match status" value="1"/>
</dbReference>
<keyword evidence="1" id="KW-0472">Membrane</keyword>
<dbReference type="AlphaFoldDB" id="A0A8J6NRY2"/>
<protein>
    <submittedName>
        <fullName evidence="4">VWA domain-containing protein</fullName>
    </submittedName>
</protein>
<dbReference type="PROSITE" id="PS50006">
    <property type="entry name" value="FHA_DOMAIN"/>
    <property type="match status" value="1"/>
</dbReference>
<gene>
    <name evidence="4" type="ORF">H8E23_07495</name>
</gene>
<dbReference type="CDD" id="cd00060">
    <property type="entry name" value="FHA"/>
    <property type="match status" value="1"/>
</dbReference>
<keyword evidence="1" id="KW-1133">Transmembrane helix</keyword>
<dbReference type="EMBL" id="JACNJH010000126">
    <property type="protein sequence ID" value="MBC8361225.1"/>
    <property type="molecule type" value="Genomic_DNA"/>
</dbReference>
<organism evidence="4 5">
    <name type="scientific">Candidatus Desulfatibia profunda</name>
    <dbReference type="NCBI Taxonomy" id="2841695"/>
    <lineage>
        <taxon>Bacteria</taxon>
        <taxon>Pseudomonadati</taxon>
        <taxon>Thermodesulfobacteriota</taxon>
        <taxon>Desulfobacteria</taxon>
        <taxon>Desulfobacterales</taxon>
        <taxon>Desulfobacterales incertae sedis</taxon>
        <taxon>Candidatus Desulfatibia</taxon>
    </lineage>
</organism>
<dbReference type="Pfam" id="PF00498">
    <property type="entry name" value="FHA"/>
    <property type="match status" value="1"/>
</dbReference>
<dbReference type="SMART" id="SM00240">
    <property type="entry name" value="FHA"/>
    <property type="match status" value="1"/>
</dbReference>
<dbReference type="InterPro" id="IPR036465">
    <property type="entry name" value="vWFA_dom_sf"/>
</dbReference>
<evidence type="ECO:0000313" key="5">
    <source>
        <dbReference type="Proteomes" id="UP000603434"/>
    </source>
</evidence>
<dbReference type="PANTHER" id="PTHR10579">
    <property type="entry name" value="CALCIUM-ACTIVATED CHLORIDE CHANNEL REGULATOR"/>
    <property type="match status" value="1"/>
</dbReference>
<evidence type="ECO:0000256" key="1">
    <source>
        <dbReference type="SAM" id="Phobius"/>
    </source>
</evidence>
<proteinExistence type="predicted"/>
<comment type="caution">
    <text evidence="4">The sequence shown here is derived from an EMBL/GenBank/DDBJ whole genome shotgun (WGS) entry which is preliminary data.</text>
</comment>
<reference evidence="4 5" key="1">
    <citation type="submission" date="2020-08" db="EMBL/GenBank/DDBJ databases">
        <title>Bridging the membrane lipid divide: bacteria of the FCB group superphylum have the potential to synthesize archaeal ether lipids.</title>
        <authorList>
            <person name="Villanueva L."/>
            <person name="Von Meijenfeldt F.A.B."/>
            <person name="Westbye A.B."/>
            <person name="Yadav S."/>
            <person name="Hopmans E.C."/>
            <person name="Dutilh B.E."/>
            <person name="Sinninghe Damste J.S."/>
        </authorList>
    </citation>
    <scope>NUCLEOTIDE SEQUENCE [LARGE SCALE GENOMIC DNA]</scope>
    <source>
        <strain evidence="4">NIOZ-UU30</strain>
    </source>
</reference>
<dbReference type="PANTHER" id="PTHR10579:SF43">
    <property type="entry name" value="ZINC FINGER (C3HC4-TYPE RING FINGER) FAMILY PROTEIN"/>
    <property type="match status" value="1"/>
</dbReference>
<dbReference type="Gene3D" id="2.60.200.20">
    <property type="match status" value="1"/>
</dbReference>
<dbReference type="InterPro" id="IPR008984">
    <property type="entry name" value="SMAD_FHA_dom_sf"/>
</dbReference>
<dbReference type="Gene3D" id="3.40.50.410">
    <property type="entry name" value="von Willebrand factor, type A domain"/>
    <property type="match status" value="1"/>
</dbReference>
<feature type="domain" description="FHA" evidence="2">
    <location>
        <begin position="431"/>
        <end position="480"/>
    </location>
</feature>
<keyword evidence="1" id="KW-0812">Transmembrane</keyword>
<dbReference type="InterPro" id="IPR002035">
    <property type="entry name" value="VWF_A"/>
</dbReference>
<feature type="transmembrane region" description="Helical" evidence="1">
    <location>
        <begin position="341"/>
        <end position="363"/>
    </location>
</feature>
<dbReference type="InterPro" id="IPR013783">
    <property type="entry name" value="Ig-like_fold"/>
</dbReference>
<dbReference type="InterPro" id="IPR000253">
    <property type="entry name" value="FHA_dom"/>
</dbReference>
<evidence type="ECO:0000313" key="4">
    <source>
        <dbReference type="EMBL" id="MBC8361225.1"/>
    </source>
</evidence>
<feature type="non-terminal residue" evidence="4">
    <location>
        <position position="1"/>
    </location>
</feature>
<dbReference type="SUPFAM" id="SSF49879">
    <property type="entry name" value="SMAD/FHA domain"/>
    <property type="match status" value="1"/>
</dbReference>
<dbReference type="Proteomes" id="UP000603434">
    <property type="component" value="Unassembled WGS sequence"/>
</dbReference>
<name>A0A8J6NRY2_9BACT</name>